<accession>A0A7C1FDZ1</accession>
<proteinExistence type="predicted"/>
<sequence>MGDFWKWLVAVLVVFILAMAIRSVIEWVAWRNTVVWVEALTWWWERGKTREADHNPPLEVVPPPPSTFRE</sequence>
<feature type="transmembrane region" description="Helical" evidence="1">
    <location>
        <begin position="7"/>
        <end position="30"/>
    </location>
</feature>
<protein>
    <submittedName>
        <fullName evidence="2">Uncharacterized protein</fullName>
    </submittedName>
</protein>
<keyword evidence="1" id="KW-1133">Transmembrane helix</keyword>
<comment type="caution">
    <text evidence="2">The sequence shown here is derived from an EMBL/GenBank/DDBJ whole genome shotgun (WGS) entry which is preliminary data.</text>
</comment>
<keyword evidence="1" id="KW-0812">Transmembrane</keyword>
<gene>
    <name evidence="2" type="ORF">ENQ35_02100</name>
</gene>
<dbReference type="EMBL" id="DSMV01000130">
    <property type="protein sequence ID" value="HDW51523.1"/>
    <property type="molecule type" value="Genomic_DNA"/>
</dbReference>
<organism evidence="2">
    <name type="scientific">Ammonifex degensii</name>
    <dbReference type="NCBI Taxonomy" id="42838"/>
    <lineage>
        <taxon>Bacteria</taxon>
        <taxon>Bacillati</taxon>
        <taxon>Bacillota</taxon>
        <taxon>Clostridia</taxon>
        <taxon>Thermoanaerobacterales</taxon>
        <taxon>Thermoanaerobacteraceae</taxon>
        <taxon>Ammonifex</taxon>
    </lineage>
</organism>
<evidence type="ECO:0000256" key="1">
    <source>
        <dbReference type="SAM" id="Phobius"/>
    </source>
</evidence>
<reference evidence="2" key="1">
    <citation type="journal article" date="2020" name="mSystems">
        <title>Genome- and Community-Level Interaction Insights into Carbon Utilization and Element Cycling Functions of Hydrothermarchaeota in Hydrothermal Sediment.</title>
        <authorList>
            <person name="Zhou Z."/>
            <person name="Liu Y."/>
            <person name="Xu W."/>
            <person name="Pan J."/>
            <person name="Luo Z.H."/>
            <person name="Li M."/>
        </authorList>
    </citation>
    <scope>NUCLEOTIDE SEQUENCE [LARGE SCALE GENOMIC DNA]</scope>
    <source>
        <strain evidence="2">SpSt-301</strain>
    </source>
</reference>
<dbReference type="AlphaFoldDB" id="A0A7C1FDZ1"/>
<keyword evidence="1" id="KW-0472">Membrane</keyword>
<name>A0A7C1FDZ1_9THEO</name>
<evidence type="ECO:0000313" key="2">
    <source>
        <dbReference type="EMBL" id="HDW51523.1"/>
    </source>
</evidence>